<name>A0AAW1NNV6_9CHLO</name>
<feature type="region of interest" description="Disordered" evidence="5">
    <location>
        <begin position="95"/>
        <end position="168"/>
    </location>
</feature>
<comment type="caution">
    <text evidence="7">The sequence shown here is derived from an EMBL/GenBank/DDBJ whole genome shotgun (WGS) entry which is preliminary data.</text>
</comment>
<reference evidence="7 8" key="1">
    <citation type="journal article" date="2024" name="Nat. Commun.">
        <title>Phylogenomics reveals the evolutionary origins of lichenization in chlorophyte algae.</title>
        <authorList>
            <person name="Puginier C."/>
            <person name="Libourel C."/>
            <person name="Otte J."/>
            <person name="Skaloud P."/>
            <person name="Haon M."/>
            <person name="Grisel S."/>
            <person name="Petersen M."/>
            <person name="Berrin J.G."/>
            <person name="Delaux P.M."/>
            <person name="Dal Grande F."/>
            <person name="Keller J."/>
        </authorList>
    </citation>
    <scope>NUCLEOTIDE SEQUENCE [LARGE SCALE GENOMIC DNA]</scope>
    <source>
        <strain evidence="7 8">SAG 2036</strain>
    </source>
</reference>
<dbReference type="PANTHER" id="PTHR13780:SF35">
    <property type="entry name" value="LD22662P"/>
    <property type="match status" value="1"/>
</dbReference>
<dbReference type="InterPro" id="IPR046342">
    <property type="entry name" value="CBS_dom_sf"/>
</dbReference>
<dbReference type="InterPro" id="IPR000644">
    <property type="entry name" value="CBS_dom"/>
</dbReference>
<dbReference type="SMART" id="SM00116">
    <property type="entry name" value="CBS"/>
    <property type="match status" value="2"/>
</dbReference>
<feature type="compositionally biased region" description="Low complexity" evidence="5">
    <location>
        <begin position="158"/>
        <end position="168"/>
    </location>
</feature>
<dbReference type="Gene3D" id="2.60.40.10">
    <property type="entry name" value="Immunoglobulins"/>
    <property type="match status" value="1"/>
</dbReference>
<evidence type="ECO:0000259" key="6">
    <source>
        <dbReference type="PROSITE" id="PS51371"/>
    </source>
</evidence>
<dbReference type="EMBL" id="JALJOQ010000176">
    <property type="protein sequence ID" value="KAK9791564.1"/>
    <property type="molecule type" value="Genomic_DNA"/>
</dbReference>
<dbReference type="PANTHER" id="PTHR13780">
    <property type="entry name" value="AMP-ACTIVATED PROTEIN KINASE, GAMMA REGULATORY SUBUNIT"/>
    <property type="match status" value="1"/>
</dbReference>
<feature type="domain" description="CBS" evidence="6">
    <location>
        <begin position="196"/>
        <end position="256"/>
    </location>
</feature>
<dbReference type="InterPro" id="IPR013783">
    <property type="entry name" value="Ig-like_fold"/>
</dbReference>
<dbReference type="Pfam" id="PF00571">
    <property type="entry name" value="CBS"/>
    <property type="match status" value="2"/>
</dbReference>
<feature type="compositionally biased region" description="Polar residues" evidence="5">
    <location>
        <begin position="95"/>
        <end position="104"/>
    </location>
</feature>
<organism evidence="7 8">
    <name type="scientific">Symbiochloris irregularis</name>
    <dbReference type="NCBI Taxonomy" id="706552"/>
    <lineage>
        <taxon>Eukaryota</taxon>
        <taxon>Viridiplantae</taxon>
        <taxon>Chlorophyta</taxon>
        <taxon>core chlorophytes</taxon>
        <taxon>Trebouxiophyceae</taxon>
        <taxon>Trebouxiales</taxon>
        <taxon>Trebouxiaceae</taxon>
        <taxon>Symbiochloris</taxon>
    </lineage>
</organism>
<feature type="compositionally biased region" description="Polar residues" evidence="5">
    <location>
        <begin position="478"/>
        <end position="494"/>
    </location>
</feature>
<dbReference type="Gene3D" id="3.10.580.10">
    <property type="entry name" value="CBS-domain"/>
    <property type="match status" value="2"/>
</dbReference>
<feature type="domain" description="CBS" evidence="6">
    <location>
        <begin position="394"/>
        <end position="450"/>
    </location>
</feature>
<evidence type="ECO:0000256" key="2">
    <source>
        <dbReference type="ARBA" id="ARBA00022737"/>
    </source>
</evidence>
<dbReference type="InterPro" id="IPR014756">
    <property type="entry name" value="Ig_E-set"/>
</dbReference>
<dbReference type="FunFam" id="2.60.40.10:FF:001860">
    <property type="entry name" value="Sucrose nonfermenting 4-like protein"/>
    <property type="match status" value="1"/>
</dbReference>
<dbReference type="PROSITE" id="PS51371">
    <property type="entry name" value="CBS"/>
    <property type="match status" value="2"/>
</dbReference>
<sequence>MAAFFVPTRFTWRFGGQVVHLCGSFTRWVETVPMSPVQGSPGLFAVVVHLPPGYHQYKFVVDGQWRHDEGQPFMPDPLGNVNNWLFVRRSDQMQSSQEQLSPIPSGSLGHTGAGSPPLNQAASLQHQPSGPQTGLSSAMAGLGQSASSAGPGDVDMQSAEASADSASSPIIQQVEEPAYTRRRVKDFLRQHTCYELIPESGKVVLIDLDLPVRQAFHALHEQGVPSAPLCDGETGTVVGMISASDFIHVLQQLRSSVSSSGPLNEAEMDQHTVRAMRDAAQAEGKPHRRLVWLTPAHSLHDVIVRLFETRSSMAPVLSSDPAGEGQAATLLHIATISGVLACLMRHFRASLASLPLLAQPISALPLGTWCPHSSTHLHTHSASTQGLERRDKHRVREVHTVRMDTPLTTALSTLLEAGVSALPVVDERGVLVDMYARSDITQLARSSAYSRLQYEDVTVGQALALAAAQPQQWPPTGPSSSPARPQESMQSARSQRVHVCTPRESLRSVVERLSVPGPMMTMA</sequence>
<keyword evidence="8" id="KW-1185">Reference proteome</keyword>
<evidence type="ECO:0000256" key="3">
    <source>
        <dbReference type="ARBA" id="ARBA00023122"/>
    </source>
</evidence>
<evidence type="ECO:0000256" key="5">
    <source>
        <dbReference type="SAM" id="MobiDB-lite"/>
    </source>
</evidence>
<proteinExistence type="inferred from homology"/>
<protein>
    <recommendedName>
        <fullName evidence="6">CBS domain-containing protein</fullName>
    </recommendedName>
</protein>
<feature type="compositionally biased region" description="Polar residues" evidence="5">
    <location>
        <begin position="117"/>
        <end position="136"/>
    </location>
</feature>
<dbReference type="Proteomes" id="UP001465755">
    <property type="component" value="Unassembled WGS sequence"/>
</dbReference>
<dbReference type="Pfam" id="PF16561">
    <property type="entry name" value="AMPK1_CBM"/>
    <property type="match status" value="1"/>
</dbReference>
<evidence type="ECO:0000313" key="8">
    <source>
        <dbReference type="Proteomes" id="UP001465755"/>
    </source>
</evidence>
<dbReference type="AlphaFoldDB" id="A0AAW1NNV6"/>
<dbReference type="SUPFAM" id="SSF54631">
    <property type="entry name" value="CBS-domain pair"/>
    <property type="match status" value="2"/>
</dbReference>
<dbReference type="InterPro" id="IPR032640">
    <property type="entry name" value="AMPK1_CBM"/>
</dbReference>
<gene>
    <name evidence="7" type="ORF">WJX73_004531</name>
</gene>
<dbReference type="InterPro" id="IPR050511">
    <property type="entry name" value="AMPK_gamma/SDS23_families"/>
</dbReference>
<accession>A0AAW1NNV6</accession>
<evidence type="ECO:0000256" key="4">
    <source>
        <dbReference type="PROSITE-ProRule" id="PRU00703"/>
    </source>
</evidence>
<keyword evidence="3 4" id="KW-0129">CBS domain</keyword>
<evidence type="ECO:0000313" key="7">
    <source>
        <dbReference type="EMBL" id="KAK9791564.1"/>
    </source>
</evidence>
<dbReference type="SUPFAM" id="SSF81296">
    <property type="entry name" value="E set domains"/>
    <property type="match status" value="1"/>
</dbReference>
<comment type="similarity">
    <text evidence="1">Belongs to the 5'-AMP-activated protein kinase gamma subunit family.</text>
</comment>
<feature type="region of interest" description="Disordered" evidence="5">
    <location>
        <begin position="468"/>
        <end position="498"/>
    </location>
</feature>
<keyword evidence="2" id="KW-0677">Repeat</keyword>
<dbReference type="CDD" id="cd02859">
    <property type="entry name" value="E_set_AMPKbeta_like_N"/>
    <property type="match status" value="1"/>
</dbReference>
<evidence type="ECO:0000256" key="1">
    <source>
        <dbReference type="ARBA" id="ARBA00006750"/>
    </source>
</evidence>